<keyword evidence="3" id="KW-1185">Reference proteome</keyword>
<name>A0A8S1M3M7_PARPR</name>
<accession>A0A8S1M3M7</accession>
<evidence type="ECO:0008006" key="4">
    <source>
        <dbReference type="Google" id="ProtNLM"/>
    </source>
</evidence>
<proteinExistence type="predicted"/>
<keyword evidence="1" id="KW-0812">Transmembrane</keyword>
<evidence type="ECO:0000256" key="1">
    <source>
        <dbReference type="SAM" id="Phobius"/>
    </source>
</evidence>
<dbReference type="AlphaFoldDB" id="A0A8S1M3M7"/>
<keyword evidence="1" id="KW-0472">Membrane</keyword>
<keyword evidence="1" id="KW-1133">Transmembrane helix</keyword>
<feature type="transmembrane region" description="Helical" evidence="1">
    <location>
        <begin position="97"/>
        <end position="121"/>
    </location>
</feature>
<evidence type="ECO:0000313" key="2">
    <source>
        <dbReference type="EMBL" id="CAD8069684.1"/>
    </source>
</evidence>
<organism evidence="2 3">
    <name type="scientific">Paramecium primaurelia</name>
    <dbReference type="NCBI Taxonomy" id="5886"/>
    <lineage>
        <taxon>Eukaryota</taxon>
        <taxon>Sar</taxon>
        <taxon>Alveolata</taxon>
        <taxon>Ciliophora</taxon>
        <taxon>Intramacronucleata</taxon>
        <taxon>Oligohymenophorea</taxon>
        <taxon>Peniculida</taxon>
        <taxon>Parameciidae</taxon>
        <taxon>Paramecium</taxon>
    </lineage>
</organism>
<reference evidence="2" key="1">
    <citation type="submission" date="2021-01" db="EMBL/GenBank/DDBJ databases">
        <authorList>
            <consortium name="Genoscope - CEA"/>
            <person name="William W."/>
        </authorList>
    </citation>
    <scope>NUCLEOTIDE SEQUENCE</scope>
</reference>
<dbReference type="Proteomes" id="UP000688137">
    <property type="component" value="Unassembled WGS sequence"/>
</dbReference>
<sequence>MNTRQMQNVNQKVILKRIENFTILEFTINWIIFIIQEYLKHSWFFFIIVQQYIKYHRILYISYQILSKFTSQAIQNKLFPIISYQCNYTFQTNRCKAFLLILLLINIIIYGIQFKLILLFLQIPILLLKIKLRSLAIIGHQDHHQHIQLETQHNQ</sequence>
<protein>
    <recommendedName>
        <fullName evidence="4">Transmembrane protein</fullName>
    </recommendedName>
</protein>
<comment type="caution">
    <text evidence="2">The sequence shown here is derived from an EMBL/GenBank/DDBJ whole genome shotgun (WGS) entry which is preliminary data.</text>
</comment>
<dbReference type="EMBL" id="CAJJDM010000044">
    <property type="protein sequence ID" value="CAD8069684.1"/>
    <property type="molecule type" value="Genomic_DNA"/>
</dbReference>
<evidence type="ECO:0000313" key="3">
    <source>
        <dbReference type="Proteomes" id="UP000688137"/>
    </source>
</evidence>
<gene>
    <name evidence="2" type="ORF">PPRIM_AZ9-3.1.T0440154</name>
</gene>